<evidence type="ECO:0000313" key="1">
    <source>
        <dbReference type="EMBL" id="KAL0104238.1"/>
    </source>
</evidence>
<evidence type="ECO:0000313" key="2">
    <source>
        <dbReference type="Proteomes" id="UP001430953"/>
    </source>
</evidence>
<organism evidence="1 2">
    <name type="scientific">Cardiocondyla obscurior</name>
    <dbReference type="NCBI Taxonomy" id="286306"/>
    <lineage>
        <taxon>Eukaryota</taxon>
        <taxon>Metazoa</taxon>
        <taxon>Ecdysozoa</taxon>
        <taxon>Arthropoda</taxon>
        <taxon>Hexapoda</taxon>
        <taxon>Insecta</taxon>
        <taxon>Pterygota</taxon>
        <taxon>Neoptera</taxon>
        <taxon>Endopterygota</taxon>
        <taxon>Hymenoptera</taxon>
        <taxon>Apocrita</taxon>
        <taxon>Aculeata</taxon>
        <taxon>Formicoidea</taxon>
        <taxon>Formicidae</taxon>
        <taxon>Myrmicinae</taxon>
        <taxon>Cardiocondyla</taxon>
    </lineage>
</organism>
<protein>
    <submittedName>
        <fullName evidence="1">Uncharacterized protein</fullName>
    </submittedName>
</protein>
<dbReference type="EMBL" id="JADYXP020000020">
    <property type="protein sequence ID" value="KAL0104238.1"/>
    <property type="molecule type" value="Genomic_DNA"/>
</dbReference>
<reference evidence="1 2" key="1">
    <citation type="submission" date="2023-03" db="EMBL/GenBank/DDBJ databases">
        <title>High recombination rates correlate with genetic variation in Cardiocondyla obscurior ants.</title>
        <authorList>
            <person name="Errbii M."/>
        </authorList>
    </citation>
    <scope>NUCLEOTIDE SEQUENCE [LARGE SCALE GENOMIC DNA]</scope>
    <source>
        <strain evidence="1">Alpha-2009</strain>
        <tissue evidence="1">Whole body</tissue>
    </source>
</reference>
<dbReference type="Proteomes" id="UP001430953">
    <property type="component" value="Unassembled WGS sequence"/>
</dbReference>
<sequence length="99" mass="11232">MSNLILNVANTLSLLPNPRLLFNANAYINIHNLTLGSNVSDVCCHEFRANYGANKSGHCRPKQVNEIIDNYFYNVDKRSAKRSPDFIETLLIDKFLSCK</sequence>
<accession>A0AAW2ELT3</accession>
<proteinExistence type="predicted"/>
<comment type="caution">
    <text evidence="1">The sequence shown here is derived from an EMBL/GenBank/DDBJ whole genome shotgun (WGS) entry which is preliminary data.</text>
</comment>
<name>A0AAW2ELT3_9HYME</name>
<gene>
    <name evidence="1" type="ORF">PUN28_017156</name>
</gene>
<keyword evidence="2" id="KW-1185">Reference proteome</keyword>
<dbReference type="AlphaFoldDB" id="A0AAW2ELT3"/>